<reference evidence="1" key="1">
    <citation type="submission" date="2019-10" db="EMBL/GenBank/DDBJ databases">
        <authorList>
            <consortium name="DOE Joint Genome Institute"/>
            <person name="Kuo A."/>
            <person name="Miyauchi S."/>
            <person name="Kiss E."/>
            <person name="Drula E."/>
            <person name="Kohler A."/>
            <person name="Sanchez-Garcia M."/>
            <person name="Andreopoulos B."/>
            <person name="Barry K.W."/>
            <person name="Bonito G."/>
            <person name="Buee M."/>
            <person name="Carver A."/>
            <person name="Chen C."/>
            <person name="Cichocki N."/>
            <person name="Clum A."/>
            <person name="Culley D."/>
            <person name="Crous P.W."/>
            <person name="Fauchery L."/>
            <person name="Girlanda M."/>
            <person name="Hayes R."/>
            <person name="Keri Z."/>
            <person name="LaButti K."/>
            <person name="Lipzen A."/>
            <person name="Lombard V."/>
            <person name="Magnuson J."/>
            <person name="Maillard F."/>
            <person name="Morin E."/>
            <person name="Murat C."/>
            <person name="Nolan M."/>
            <person name="Ohm R."/>
            <person name="Pangilinan J."/>
            <person name="Pereira M."/>
            <person name="Perotto S."/>
            <person name="Peter M."/>
            <person name="Riley R."/>
            <person name="Sitrit Y."/>
            <person name="Stielow B."/>
            <person name="Szollosi G."/>
            <person name="Zifcakova L."/>
            <person name="Stursova M."/>
            <person name="Spatafora J.W."/>
            <person name="Tedersoo L."/>
            <person name="Vaario L.-M."/>
            <person name="Yamada A."/>
            <person name="Yan M."/>
            <person name="Wang P."/>
            <person name="Xu J."/>
            <person name="Bruns T."/>
            <person name="Baldrian P."/>
            <person name="Vilgalys R."/>
            <person name="Henrissat B."/>
            <person name="Grigoriev I.V."/>
            <person name="Hibbett D."/>
            <person name="Nagy L.G."/>
            <person name="Martin F.M."/>
        </authorList>
    </citation>
    <scope>NUCLEOTIDE SEQUENCE</scope>
    <source>
        <strain evidence="1">BED1</strain>
    </source>
</reference>
<proteinExistence type="predicted"/>
<gene>
    <name evidence="1" type="ORF">L210DRAFT_3525039</name>
</gene>
<keyword evidence="2" id="KW-1185">Reference proteome</keyword>
<protein>
    <submittedName>
        <fullName evidence="1">Uncharacterized protein</fullName>
    </submittedName>
</protein>
<sequence>MCAGASHSNAPRVEVSIARRLFEGLVKGRFASWDTAELLMEKNRPDRSTSFNHGIQPTAREIRRRISKDIHSFSL</sequence>
<dbReference type="EMBL" id="WHUW01000004">
    <property type="protein sequence ID" value="KAF8447158.1"/>
    <property type="molecule type" value="Genomic_DNA"/>
</dbReference>
<dbReference type="Proteomes" id="UP001194468">
    <property type="component" value="Unassembled WGS sequence"/>
</dbReference>
<name>A0AAD4C378_BOLED</name>
<organism evidence="1 2">
    <name type="scientific">Boletus edulis BED1</name>
    <dbReference type="NCBI Taxonomy" id="1328754"/>
    <lineage>
        <taxon>Eukaryota</taxon>
        <taxon>Fungi</taxon>
        <taxon>Dikarya</taxon>
        <taxon>Basidiomycota</taxon>
        <taxon>Agaricomycotina</taxon>
        <taxon>Agaricomycetes</taxon>
        <taxon>Agaricomycetidae</taxon>
        <taxon>Boletales</taxon>
        <taxon>Boletineae</taxon>
        <taxon>Boletaceae</taxon>
        <taxon>Boletoideae</taxon>
        <taxon>Boletus</taxon>
    </lineage>
</organism>
<comment type="caution">
    <text evidence="1">The sequence shown here is derived from an EMBL/GenBank/DDBJ whole genome shotgun (WGS) entry which is preliminary data.</text>
</comment>
<evidence type="ECO:0000313" key="1">
    <source>
        <dbReference type="EMBL" id="KAF8447158.1"/>
    </source>
</evidence>
<accession>A0AAD4C378</accession>
<dbReference type="AlphaFoldDB" id="A0AAD4C378"/>
<reference evidence="1" key="2">
    <citation type="journal article" date="2020" name="Nat. Commun.">
        <title>Large-scale genome sequencing of mycorrhizal fungi provides insights into the early evolution of symbiotic traits.</title>
        <authorList>
            <person name="Miyauchi S."/>
            <person name="Kiss E."/>
            <person name="Kuo A."/>
            <person name="Drula E."/>
            <person name="Kohler A."/>
            <person name="Sanchez-Garcia M."/>
            <person name="Morin E."/>
            <person name="Andreopoulos B."/>
            <person name="Barry K.W."/>
            <person name="Bonito G."/>
            <person name="Buee M."/>
            <person name="Carver A."/>
            <person name="Chen C."/>
            <person name="Cichocki N."/>
            <person name="Clum A."/>
            <person name="Culley D."/>
            <person name="Crous P.W."/>
            <person name="Fauchery L."/>
            <person name="Girlanda M."/>
            <person name="Hayes R.D."/>
            <person name="Keri Z."/>
            <person name="LaButti K."/>
            <person name="Lipzen A."/>
            <person name="Lombard V."/>
            <person name="Magnuson J."/>
            <person name="Maillard F."/>
            <person name="Murat C."/>
            <person name="Nolan M."/>
            <person name="Ohm R.A."/>
            <person name="Pangilinan J."/>
            <person name="Pereira M.F."/>
            <person name="Perotto S."/>
            <person name="Peter M."/>
            <person name="Pfister S."/>
            <person name="Riley R."/>
            <person name="Sitrit Y."/>
            <person name="Stielow J.B."/>
            <person name="Szollosi G."/>
            <person name="Zifcakova L."/>
            <person name="Stursova M."/>
            <person name="Spatafora J.W."/>
            <person name="Tedersoo L."/>
            <person name="Vaario L.M."/>
            <person name="Yamada A."/>
            <person name="Yan M."/>
            <person name="Wang P."/>
            <person name="Xu J."/>
            <person name="Bruns T."/>
            <person name="Baldrian P."/>
            <person name="Vilgalys R."/>
            <person name="Dunand C."/>
            <person name="Henrissat B."/>
            <person name="Grigoriev I.V."/>
            <person name="Hibbett D."/>
            <person name="Nagy L.G."/>
            <person name="Martin F.M."/>
        </authorList>
    </citation>
    <scope>NUCLEOTIDE SEQUENCE</scope>
    <source>
        <strain evidence="1">BED1</strain>
    </source>
</reference>
<evidence type="ECO:0000313" key="2">
    <source>
        <dbReference type="Proteomes" id="UP001194468"/>
    </source>
</evidence>
<feature type="non-terminal residue" evidence="1">
    <location>
        <position position="75"/>
    </location>
</feature>